<protein>
    <submittedName>
        <fullName evidence="3">Ubiquitin hydrolase</fullName>
    </submittedName>
</protein>
<dbReference type="OrthoDB" id="265776at2759"/>
<name>A0A3S5ISF8_TRYRA</name>
<evidence type="ECO:0000313" key="4">
    <source>
        <dbReference type="Proteomes" id="UP000283634"/>
    </source>
</evidence>
<evidence type="ECO:0000256" key="1">
    <source>
        <dbReference type="SAM" id="MobiDB-lite"/>
    </source>
</evidence>
<feature type="compositionally biased region" description="Basic and acidic residues" evidence="1">
    <location>
        <begin position="142"/>
        <end position="154"/>
    </location>
</feature>
<evidence type="ECO:0000313" key="3">
    <source>
        <dbReference type="EMBL" id="RNF10967.1"/>
    </source>
</evidence>
<organism evidence="3 4">
    <name type="scientific">Trypanosoma rangeli</name>
    <dbReference type="NCBI Taxonomy" id="5698"/>
    <lineage>
        <taxon>Eukaryota</taxon>
        <taxon>Discoba</taxon>
        <taxon>Euglenozoa</taxon>
        <taxon>Kinetoplastea</taxon>
        <taxon>Metakinetoplastina</taxon>
        <taxon>Trypanosomatida</taxon>
        <taxon>Trypanosomatidae</taxon>
        <taxon>Trypanosoma</taxon>
        <taxon>Herpetosoma</taxon>
    </lineage>
</organism>
<dbReference type="PANTHER" id="PTHR21646:SF23">
    <property type="entry name" value="UBIQUITIN CARBOXYL-TERMINAL HYDROLASE USP2"/>
    <property type="match status" value="1"/>
</dbReference>
<keyword evidence="3" id="KW-0378">Hydrolase</keyword>
<dbReference type="InterPro" id="IPR001394">
    <property type="entry name" value="Peptidase_C19_UCH"/>
</dbReference>
<feature type="domain" description="USP" evidence="2">
    <location>
        <begin position="172"/>
        <end position="476"/>
    </location>
</feature>
<evidence type="ECO:0000259" key="2">
    <source>
        <dbReference type="PROSITE" id="PS50235"/>
    </source>
</evidence>
<dbReference type="GeneID" id="40325165"/>
<dbReference type="InterPro" id="IPR018200">
    <property type="entry name" value="USP_CS"/>
</dbReference>
<dbReference type="GO" id="GO:0016579">
    <property type="term" value="P:protein deubiquitination"/>
    <property type="evidence" value="ECO:0007669"/>
    <property type="project" value="InterPro"/>
</dbReference>
<dbReference type="InterPro" id="IPR050185">
    <property type="entry name" value="Ub_carboxyl-term_hydrolase"/>
</dbReference>
<proteinExistence type="predicted"/>
<accession>A0A3S5ISF8</accession>
<dbReference type="VEuPathDB" id="TriTrypDB:TRSC58_02040"/>
<dbReference type="RefSeq" id="XP_029241894.1">
    <property type="nucleotide sequence ID" value="XM_029378285.1"/>
</dbReference>
<reference evidence="3 4" key="1">
    <citation type="journal article" date="2018" name="BMC Genomics">
        <title>Genomic comparison of Trypanosoma conorhini and Trypanosoma rangeli to Trypanosoma cruzi strains of high and low virulence.</title>
        <authorList>
            <person name="Bradwell K.R."/>
            <person name="Koparde V.N."/>
            <person name="Matveyev A.V."/>
            <person name="Serrano M.G."/>
            <person name="Alves J.M."/>
            <person name="Parikh H."/>
            <person name="Huang B."/>
            <person name="Lee V."/>
            <person name="Espinosa-Alvarez O."/>
            <person name="Ortiz P.A."/>
            <person name="Costa-Martins A.G."/>
            <person name="Teixeira M.M."/>
            <person name="Buck G.A."/>
        </authorList>
    </citation>
    <scope>NUCLEOTIDE SEQUENCE [LARGE SCALE GENOMIC DNA]</scope>
    <source>
        <strain evidence="3 4">AM80</strain>
    </source>
</reference>
<dbReference type="SUPFAM" id="SSF54001">
    <property type="entry name" value="Cysteine proteinases"/>
    <property type="match status" value="1"/>
</dbReference>
<dbReference type="PANTHER" id="PTHR21646">
    <property type="entry name" value="UBIQUITIN CARBOXYL-TERMINAL HYDROLASE"/>
    <property type="match status" value="1"/>
</dbReference>
<dbReference type="PROSITE" id="PS50235">
    <property type="entry name" value="USP_3"/>
    <property type="match status" value="1"/>
</dbReference>
<dbReference type="Gene3D" id="3.90.70.10">
    <property type="entry name" value="Cysteine proteinases"/>
    <property type="match status" value="1"/>
</dbReference>
<feature type="region of interest" description="Disordered" evidence="1">
    <location>
        <begin position="128"/>
        <end position="154"/>
    </location>
</feature>
<dbReference type="PROSITE" id="PS00973">
    <property type="entry name" value="USP_2"/>
    <property type="match status" value="1"/>
</dbReference>
<dbReference type="Pfam" id="PF00443">
    <property type="entry name" value="UCH"/>
    <property type="match status" value="1"/>
</dbReference>
<dbReference type="CDD" id="cd02257">
    <property type="entry name" value="Peptidase_C19"/>
    <property type="match status" value="1"/>
</dbReference>
<comment type="caution">
    <text evidence="3">The sequence shown here is derived from an EMBL/GenBank/DDBJ whole genome shotgun (WGS) entry which is preliminary data.</text>
</comment>
<dbReference type="EMBL" id="MKGL01000024">
    <property type="protein sequence ID" value="RNF10967.1"/>
    <property type="molecule type" value="Genomic_DNA"/>
</dbReference>
<keyword evidence="4" id="KW-1185">Reference proteome</keyword>
<dbReference type="InterPro" id="IPR038765">
    <property type="entry name" value="Papain-like_cys_pep_sf"/>
</dbReference>
<dbReference type="GO" id="GO:0004843">
    <property type="term" value="F:cysteine-type deubiquitinase activity"/>
    <property type="evidence" value="ECO:0007669"/>
    <property type="project" value="InterPro"/>
</dbReference>
<dbReference type="AlphaFoldDB" id="A0A3S5ISF8"/>
<sequence>MTEVVVLFPTGKRVRMQLLVQCDWNGAVYSADVARELMELLRTEDVVATVTRVQAAVPLTATAHDEDNMSGNIACDAAGNANDGLEGGAGESRPVLDSYRVIIYGDEGEPLPKKNMIFAAVVPEAAELEQTRGGAAEEETPEKDGSDERKKKYEGQEEKEVYMWYFIKAKQASFSALDVPFCVERTSADVFSTYSRLACHILERGQELRRRCLKERHAAGEDLSASTPDLFTGELMDVGDGRHFHLLYQASARSSKRPITPGGADPYFGCFGATNPSLSQSGEPRVWLEYDDSRLALRDGFQCMTHPSACTPRYSSLRGLSVDCNEASNRVTLEECLEATYSPDKLEGDNAIECRKCRGRQDSKMERRPFLLPKCLLISLKRFRVHMEEASKNNTRVKFSKVLDMAPYLDPESPVRDATYTLRGVVTHRGDINYGHYSAVALNDSCGKWILYDDGHTSIVGEAPIKDAFVLFYELAKAEVDTPEHATGKTSRL</sequence>
<dbReference type="InterPro" id="IPR028889">
    <property type="entry name" value="USP"/>
</dbReference>
<dbReference type="Proteomes" id="UP000283634">
    <property type="component" value="Unassembled WGS sequence"/>
</dbReference>
<gene>
    <name evidence="3" type="ORF">TraAM80_01232</name>
</gene>